<reference evidence="2 3" key="1">
    <citation type="submission" date="2020-05" db="EMBL/GenBank/DDBJ databases">
        <title>Identification and distribution of gene clusters putatively required for synthesis of sphingolipid metabolism inhibitors in phylogenetically diverse species of the filamentous fungus Fusarium.</title>
        <authorList>
            <person name="Kim H.-S."/>
            <person name="Busman M."/>
            <person name="Brown D.W."/>
            <person name="Divon H."/>
            <person name="Uhlig S."/>
            <person name="Proctor R.H."/>
        </authorList>
    </citation>
    <scope>NUCLEOTIDE SEQUENCE [LARGE SCALE GENOMIC DNA]</scope>
    <source>
        <strain evidence="2 3">NRRL 53147</strain>
    </source>
</reference>
<dbReference type="Proteomes" id="UP000522262">
    <property type="component" value="Unassembled WGS sequence"/>
</dbReference>
<sequence>MKLEPNKRPDVNYLFEKVTKASATWQLDRNESKLGKLKSKFHSICQTCRDHSSLLGIIPKDEKYVTLLTGSLSAIAQATINHQKIAEGVADTLEDLRYDIDFWNRQMMEHGNISSLRQYIQEIYVIVFEFFTEVFNKWSKSGWKRFVISFDNGAFDRLFTAKKERMLAIESRMERHVNLDFRHRTTESLEVLIQSQEELLYRLPNQLNEQRIFFGESLQQLLEQQQTLALDRPQPPLVTSMIEATAEGRSNVAVGNVIKEPSPEMEASPSPQAHYRYNRAEIPAELANFTTQWKNQIEVLVEAANQASLLQIDRQVHHRLQTWLQDLSPTNFWIQDHDALGMPKRAGLEAFIASIIMQLVQMIPERGFSRADLSPARFAALAQGALSLGETLQLVRDVRDLGPRLVYVFVDNLQVLEDRSHQAYTRDFLSTIAALCRLKGGSRLPQIAAVPDTSELEFGTKICFTTEGYVDGLAQAVELQLLGKVEFDLEANETRAMEVVEALEWGS</sequence>
<keyword evidence="3" id="KW-1185">Reference proteome</keyword>
<dbReference type="EMBL" id="JAAOAM010000344">
    <property type="protein sequence ID" value="KAF5533006.1"/>
    <property type="molecule type" value="Genomic_DNA"/>
</dbReference>
<dbReference type="Pfam" id="PF24809">
    <property type="entry name" value="DUF7708"/>
    <property type="match status" value="1"/>
</dbReference>
<dbReference type="InterPro" id="IPR056125">
    <property type="entry name" value="DUF7708"/>
</dbReference>
<accession>A0A8H5I9V2</accession>
<organism evidence="2 3">
    <name type="scientific">Fusarium mexicanum</name>
    <dbReference type="NCBI Taxonomy" id="751941"/>
    <lineage>
        <taxon>Eukaryota</taxon>
        <taxon>Fungi</taxon>
        <taxon>Dikarya</taxon>
        <taxon>Ascomycota</taxon>
        <taxon>Pezizomycotina</taxon>
        <taxon>Sordariomycetes</taxon>
        <taxon>Hypocreomycetidae</taxon>
        <taxon>Hypocreales</taxon>
        <taxon>Nectriaceae</taxon>
        <taxon>Fusarium</taxon>
        <taxon>Fusarium fujikuroi species complex</taxon>
    </lineage>
</organism>
<protein>
    <recommendedName>
        <fullName evidence="1">DUF7708 domain-containing protein</fullName>
    </recommendedName>
</protein>
<evidence type="ECO:0000313" key="2">
    <source>
        <dbReference type="EMBL" id="KAF5533006.1"/>
    </source>
</evidence>
<dbReference type="AlphaFoldDB" id="A0A8H5I9V2"/>
<feature type="domain" description="DUF7708" evidence="1">
    <location>
        <begin position="45"/>
        <end position="150"/>
    </location>
</feature>
<evidence type="ECO:0000313" key="3">
    <source>
        <dbReference type="Proteomes" id="UP000522262"/>
    </source>
</evidence>
<gene>
    <name evidence="2" type="ORF">FMEXI_12089</name>
</gene>
<name>A0A8H5I9V2_9HYPO</name>
<comment type="caution">
    <text evidence="2">The sequence shown here is derived from an EMBL/GenBank/DDBJ whole genome shotgun (WGS) entry which is preliminary data.</text>
</comment>
<proteinExistence type="predicted"/>
<evidence type="ECO:0000259" key="1">
    <source>
        <dbReference type="Pfam" id="PF24809"/>
    </source>
</evidence>